<dbReference type="SUPFAM" id="SSF52540">
    <property type="entry name" value="P-loop containing nucleoside triphosphate hydrolases"/>
    <property type="match status" value="1"/>
</dbReference>
<evidence type="ECO:0000256" key="1">
    <source>
        <dbReference type="SAM" id="MobiDB-lite"/>
    </source>
</evidence>
<dbReference type="InterPro" id="IPR031314">
    <property type="entry name" value="DNK_dom"/>
</dbReference>
<dbReference type="Gene3D" id="3.40.50.300">
    <property type="entry name" value="P-loop containing nucleotide triphosphate hydrolases"/>
    <property type="match status" value="1"/>
</dbReference>
<sequence>MRRLLASNKVVPTVEVVIQALAGTAAVTSAGRTGMATATVAATGALSQLTRQTGHFSSLAAVPSLPLTGQHPTGRTLLLRQPLSTTCGAGNASGSASNSGSGRNPGSSRRASSSVDPDNLRSIKGVGPLNEGLLRRKQILTVQDLREIVMDMKDPDALPEYLHSECGIRRLHGKLIAQEILQLVKADATKAAEGGMVTLAVEGNISAGKSTFLDVLSHDDTNLRDELQVVPEPVQQWQAFDCKDRLGRDTTENVLQKFYSDPQRFAYSFQHYVLVSRMAEDRKSRHCGKGLRVVERSIFSDRQVFVRAMHSAGTMEDFEVSVYNTIFDNEVEGDTMLVPDGFVYLRADPKTCMQRMKRRNRGEEGGVSQEYLDVLHANHEDWLSQGMTMKDLLQRLGPRQRATDNANHANSAYGSSLYGGASVLAPASEAAVQSFVQSCTPGVMLDSWKLELIENVPEAIKDQVLLLKGTDGLPQLQHRLALVMDHDTDVDIHRDISARLAYAAKIKTFYDFVKQWKQRETEAAESLKCGVRGAWEGGGTFNVDGYGNVTVKLGEQVGQAPGLTI</sequence>
<feature type="domain" description="Deoxynucleoside kinase" evidence="2">
    <location>
        <begin position="199"/>
        <end position="388"/>
    </location>
</feature>
<protein>
    <recommendedName>
        <fullName evidence="2">Deoxynucleoside kinase domain-containing protein</fullName>
    </recommendedName>
</protein>
<dbReference type="InterPro" id="IPR027417">
    <property type="entry name" value="P-loop_NTPase"/>
</dbReference>
<evidence type="ECO:0000259" key="2">
    <source>
        <dbReference type="Pfam" id="PF01712"/>
    </source>
</evidence>
<dbReference type="EMBL" id="SIDB01000012">
    <property type="protein sequence ID" value="KAI3424829.1"/>
    <property type="molecule type" value="Genomic_DNA"/>
</dbReference>
<evidence type="ECO:0000313" key="4">
    <source>
        <dbReference type="Proteomes" id="UP001055712"/>
    </source>
</evidence>
<evidence type="ECO:0000313" key="3">
    <source>
        <dbReference type="EMBL" id="KAI3424829.1"/>
    </source>
</evidence>
<gene>
    <name evidence="3" type="ORF">D9Q98_008215</name>
</gene>
<name>A0A9D4TG61_CHLVU</name>
<dbReference type="OrthoDB" id="567086at2759"/>
<dbReference type="CDD" id="cd01673">
    <property type="entry name" value="dNK"/>
    <property type="match status" value="1"/>
</dbReference>
<reference evidence="3" key="1">
    <citation type="journal article" date="2019" name="Plant J.">
        <title>Chlorella vulgaris genome assembly and annotation reveals the molecular basis for metabolic acclimation to high light conditions.</title>
        <authorList>
            <person name="Cecchin M."/>
            <person name="Marcolungo L."/>
            <person name="Rossato M."/>
            <person name="Girolomoni L."/>
            <person name="Cosentino E."/>
            <person name="Cuine S."/>
            <person name="Li-Beisson Y."/>
            <person name="Delledonne M."/>
            <person name="Ballottari M."/>
        </authorList>
    </citation>
    <scope>NUCLEOTIDE SEQUENCE</scope>
    <source>
        <strain evidence="3">211/11P</strain>
    </source>
</reference>
<dbReference type="InterPro" id="IPR050566">
    <property type="entry name" value="Deoxyribonucleoside_kinase"/>
</dbReference>
<reference evidence="3" key="2">
    <citation type="submission" date="2020-11" db="EMBL/GenBank/DDBJ databases">
        <authorList>
            <person name="Cecchin M."/>
            <person name="Marcolungo L."/>
            <person name="Rossato M."/>
            <person name="Girolomoni L."/>
            <person name="Cosentino E."/>
            <person name="Cuine S."/>
            <person name="Li-Beisson Y."/>
            <person name="Delledonne M."/>
            <person name="Ballottari M."/>
        </authorList>
    </citation>
    <scope>NUCLEOTIDE SEQUENCE</scope>
    <source>
        <strain evidence="3">211/11P</strain>
        <tissue evidence="3">Whole cell</tissue>
    </source>
</reference>
<dbReference type="Proteomes" id="UP001055712">
    <property type="component" value="Unassembled WGS sequence"/>
</dbReference>
<keyword evidence="4" id="KW-1185">Reference proteome</keyword>
<comment type="caution">
    <text evidence="3">The sequence shown here is derived from an EMBL/GenBank/DDBJ whole genome shotgun (WGS) entry which is preliminary data.</text>
</comment>
<dbReference type="PANTHER" id="PTHR10513">
    <property type="entry name" value="DEOXYNUCLEOSIDE KINASE"/>
    <property type="match status" value="1"/>
</dbReference>
<proteinExistence type="predicted"/>
<feature type="region of interest" description="Disordered" evidence="1">
    <location>
        <begin position="88"/>
        <end position="123"/>
    </location>
</feature>
<dbReference type="AlphaFoldDB" id="A0A9D4TG61"/>
<dbReference type="GO" id="GO:0005737">
    <property type="term" value="C:cytoplasm"/>
    <property type="evidence" value="ECO:0007669"/>
    <property type="project" value="TreeGrafter"/>
</dbReference>
<dbReference type="GO" id="GO:0019136">
    <property type="term" value="F:deoxynucleoside kinase activity"/>
    <property type="evidence" value="ECO:0007669"/>
    <property type="project" value="TreeGrafter"/>
</dbReference>
<accession>A0A9D4TG61</accession>
<feature type="compositionally biased region" description="Low complexity" evidence="1">
    <location>
        <begin position="88"/>
        <end position="114"/>
    </location>
</feature>
<organism evidence="3 4">
    <name type="scientific">Chlorella vulgaris</name>
    <name type="common">Green alga</name>
    <dbReference type="NCBI Taxonomy" id="3077"/>
    <lineage>
        <taxon>Eukaryota</taxon>
        <taxon>Viridiplantae</taxon>
        <taxon>Chlorophyta</taxon>
        <taxon>core chlorophytes</taxon>
        <taxon>Trebouxiophyceae</taxon>
        <taxon>Chlorellales</taxon>
        <taxon>Chlorellaceae</taxon>
        <taxon>Chlorella clade</taxon>
        <taxon>Chlorella</taxon>
    </lineage>
</organism>
<dbReference type="PANTHER" id="PTHR10513:SF35">
    <property type="entry name" value="DEOXYADENOSINE KINASE"/>
    <property type="match status" value="1"/>
</dbReference>
<dbReference type="Pfam" id="PF01712">
    <property type="entry name" value="dNK"/>
    <property type="match status" value="1"/>
</dbReference>